<dbReference type="SUPFAM" id="SSF53822">
    <property type="entry name" value="Periplasmic binding protein-like I"/>
    <property type="match status" value="1"/>
</dbReference>
<sequence length="407" mass="43465">MTMKRTSINRRNFMKAGAAGAAMLAAPGILRAQTPPAIKIGILQPVTGAFSMDGGFGRTGAELGIAKVNAMGGIKALGGAKFEMVFADARSNPEAAVQEVEQLNAQGVAAIVGGFASPVCLAASQAASRYNLPYIVDVGVTDQIIQRGLKNTFRFSPGFSLCTKAAIENLIKINDAAGKPAKTIVLVHEDGLFGSGLAKMMATELPKHGFEILDSIAHPTPARDMSNVALRIRSLKPDLIIPSSYYGETVLLMRTLQQQRVRSKGVFSVLNGAASNLRFVREFPEAAENIMDCNHWHDPRKPQALELRKQVEAAGKGWNYNIAINYSDILLLADAIERAGSVAHDAVIAALASSTFEGHIMPYGPTKFVDGQNTGAAPVMTQVQKGDIKVIFPEEFSDAKANYPLKA</sequence>
<keyword evidence="6" id="KW-1185">Reference proteome</keyword>
<dbReference type="EMBL" id="JACCEM010000002">
    <property type="protein sequence ID" value="NYT48340.1"/>
    <property type="molecule type" value="Genomic_DNA"/>
</dbReference>
<name>A0A853FZU5_9BURK</name>
<dbReference type="InterPro" id="IPR028081">
    <property type="entry name" value="Leu-bd"/>
</dbReference>
<dbReference type="Proteomes" id="UP000559809">
    <property type="component" value="Unassembled WGS sequence"/>
</dbReference>
<accession>A0A853FZU5</accession>
<dbReference type="Pfam" id="PF13458">
    <property type="entry name" value="Peripla_BP_6"/>
    <property type="match status" value="1"/>
</dbReference>
<dbReference type="Gene3D" id="3.40.50.2300">
    <property type="match status" value="2"/>
</dbReference>
<keyword evidence="2 3" id="KW-0732">Signal</keyword>
<gene>
    <name evidence="5" type="ORF">H0A72_03360</name>
</gene>
<feature type="signal peptide" evidence="3">
    <location>
        <begin position="1"/>
        <end position="32"/>
    </location>
</feature>
<dbReference type="NCBIfam" id="TIGR01409">
    <property type="entry name" value="TAT_signal_seq"/>
    <property type="match status" value="1"/>
</dbReference>
<comment type="similarity">
    <text evidence="1">Belongs to the leucine-binding protein family.</text>
</comment>
<dbReference type="InterPro" id="IPR051010">
    <property type="entry name" value="BCAA_transport"/>
</dbReference>
<dbReference type="InterPro" id="IPR019546">
    <property type="entry name" value="TAT_signal_bac_arc"/>
</dbReference>
<protein>
    <submittedName>
        <fullName evidence="5">ABC transporter substrate-binding protein</fullName>
    </submittedName>
</protein>
<dbReference type="PANTHER" id="PTHR30483:SF37">
    <property type="entry name" value="ABC TRANSPORTER SUBSTRATE-BINDING PROTEIN"/>
    <property type="match status" value="1"/>
</dbReference>
<evidence type="ECO:0000313" key="5">
    <source>
        <dbReference type="EMBL" id="NYT48340.1"/>
    </source>
</evidence>
<dbReference type="InterPro" id="IPR006311">
    <property type="entry name" value="TAT_signal"/>
</dbReference>
<evidence type="ECO:0000259" key="4">
    <source>
        <dbReference type="Pfam" id="PF13458"/>
    </source>
</evidence>
<dbReference type="PANTHER" id="PTHR30483">
    <property type="entry name" value="LEUCINE-SPECIFIC-BINDING PROTEIN"/>
    <property type="match status" value="1"/>
</dbReference>
<dbReference type="CDD" id="cd06340">
    <property type="entry name" value="PBP1_ABC_ligand_binding-like"/>
    <property type="match status" value="1"/>
</dbReference>
<feature type="domain" description="Leucine-binding protein" evidence="4">
    <location>
        <begin position="38"/>
        <end position="385"/>
    </location>
</feature>
<dbReference type="AlphaFoldDB" id="A0A853FZU5"/>
<comment type="caution">
    <text evidence="5">The sequence shown here is derived from an EMBL/GenBank/DDBJ whole genome shotgun (WGS) entry which is preliminary data.</text>
</comment>
<evidence type="ECO:0000256" key="3">
    <source>
        <dbReference type="SAM" id="SignalP"/>
    </source>
</evidence>
<dbReference type="Pfam" id="PF10518">
    <property type="entry name" value="TAT_signal"/>
    <property type="match status" value="1"/>
</dbReference>
<reference evidence="5 6" key="1">
    <citation type="submission" date="2020-07" db="EMBL/GenBank/DDBJ databases">
        <title>Taxonomic revisions and descriptions of new bacterial species based on genomic comparisons in the high-G+C-content subgroup of the family Alcaligenaceae.</title>
        <authorList>
            <person name="Szabo A."/>
            <person name="Felfoldi T."/>
        </authorList>
    </citation>
    <scope>NUCLEOTIDE SEQUENCE [LARGE SCALE GENOMIC DNA]</scope>
    <source>
        <strain evidence="5 6">LMG 24012</strain>
    </source>
</reference>
<dbReference type="InterPro" id="IPR028082">
    <property type="entry name" value="Peripla_BP_I"/>
</dbReference>
<evidence type="ECO:0000313" key="6">
    <source>
        <dbReference type="Proteomes" id="UP000559809"/>
    </source>
</evidence>
<organism evidence="5 6">
    <name type="scientific">Parapusillimonas granuli</name>
    <dbReference type="NCBI Taxonomy" id="380911"/>
    <lineage>
        <taxon>Bacteria</taxon>
        <taxon>Pseudomonadati</taxon>
        <taxon>Pseudomonadota</taxon>
        <taxon>Betaproteobacteria</taxon>
        <taxon>Burkholderiales</taxon>
        <taxon>Alcaligenaceae</taxon>
        <taxon>Parapusillimonas</taxon>
    </lineage>
</organism>
<evidence type="ECO:0000256" key="2">
    <source>
        <dbReference type="ARBA" id="ARBA00022729"/>
    </source>
</evidence>
<proteinExistence type="inferred from homology"/>
<dbReference type="PROSITE" id="PS51318">
    <property type="entry name" value="TAT"/>
    <property type="match status" value="1"/>
</dbReference>
<evidence type="ECO:0000256" key="1">
    <source>
        <dbReference type="ARBA" id="ARBA00010062"/>
    </source>
</evidence>
<feature type="chain" id="PRO_5032592115" evidence="3">
    <location>
        <begin position="33"/>
        <end position="407"/>
    </location>
</feature>